<feature type="chain" id="PRO_5046212779" evidence="1">
    <location>
        <begin position="20"/>
        <end position="530"/>
    </location>
</feature>
<dbReference type="Gene3D" id="2.30.42.10">
    <property type="match status" value="1"/>
</dbReference>
<evidence type="ECO:0000313" key="3">
    <source>
        <dbReference type="EMBL" id="WOT04708.1"/>
    </source>
</evidence>
<dbReference type="Proteomes" id="UP001529491">
    <property type="component" value="Chromosome"/>
</dbReference>
<dbReference type="InterPro" id="IPR005151">
    <property type="entry name" value="Tail-specific_protease"/>
</dbReference>
<dbReference type="SUPFAM" id="SSF50156">
    <property type="entry name" value="PDZ domain-like"/>
    <property type="match status" value="1"/>
</dbReference>
<evidence type="ECO:0000256" key="1">
    <source>
        <dbReference type="SAM" id="SignalP"/>
    </source>
</evidence>
<gene>
    <name evidence="3" type="ORF">RGE70_15525</name>
</gene>
<accession>A0ABZ0JX09</accession>
<keyword evidence="1" id="KW-0732">Signal</keyword>
<dbReference type="Pfam" id="PF03572">
    <property type="entry name" value="Peptidase_S41"/>
    <property type="match status" value="1"/>
</dbReference>
<dbReference type="PANTHER" id="PTHR32060:SF30">
    <property type="entry name" value="CARBOXY-TERMINAL PROCESSING PROTEASE CTPA"/>
    <property type="match status" value="1"/>
</dbReference>
<evidence type="ECO:0000259" key="2">
    <source>
        <dbReference type="Pfam" id="PF03572"/>
    </source>
</evidence>
<dbReference type="PANTHER" id="PTHR32060">
    <property type="entry name" value="TAIL-SPECIFIC PROTEASE"/>
    <property type="match status" value="1"/>
</dbReference>
<sequence length="530" mass="57260">MLNSKKFITLILTTSFALTACGGGSNDNKAGTPATGNSGGNPAMVWVQGQFTPYLELAGQCSANQTGTTLIEKLWMRSWSNDTYLWYDEIIDRDPAPYSVSEYFDLLITNELSDSGNAKDVFHFSMPTDEWEQLNQSGASVGYGFNFQLINRDQNIERNVTVTYNEPGTPAATANIDRGAVIVEIDGVSVQNANDSTSIDILNAGLFPSETGKQTVFTIRDLGATADRDVTLTAQTIVSTPVQNIKTLQTTDGTVGYLQFNAHIATAERGLFDAFTTLSQAGVDDLILDVRYNGGGLLAMASQLSYMIAGETATANRTFESTRFNDKYPTKDPVTHETLTPMPFIDETLGFNSGLLAAGSALPTLDLERVYVLTTAGTCSASESIMNSLRGVDIEVIQIGGTTCGKPYGFYPTPNCDTTYFTIQFQGINDKGFGDYSDGLFPSSSPTLASEIPGCMLDDDLFHALGDTDERLLSAALYYRTNARCPATVASMAKVAATSEFIDDGYILKDPRNQTVIKNNRIITDIKGAL</sequence>
<organism evidence="3 4">
    <name type="scientific">Shewanella youngdeokensis</name>
    <dbReference type="NCBI Taxonomy" id="2999068"/>
    <lineage>
        <taxon>Bacteria</taxon>
        <taxon>Pseudomonadati</taxon>
        <taxon>Pseudomonadota</taxon>
        <taxon>Gammaproteobacteria</taxon>
        <taxon>Alteromonadales</taxon>
        <taxon>Shewanellaceae</taxon>
        <taxon>Shewanella</taxon>
    </lineage>
</organism>
<dbReference type="InterPro" id="IPR029045">
    <property type="entry name" value="ClpP/crotonase-like_dom_sf"/>
</dbReference>
<protein>
    <submittedName>
        <fullName evidence="3">S41 family peptidase</fullName>
    </submittedName>
</protein>
<reference evidence="3 4" key="1">
    <citation type="submission" date="2023-10" db="EMBL/GenBank/DDBJ databases">
        <title>Complete genome sequence of Shewanella sp. DAU334.</title>
        <authorList>
            <person name="Lee Y.-S."/>
            <person name="Jeong H.-R."/>
            <person name="Hwang E.-J."/>
            <person name="Choi Y.-L."/>
            <person name="Kim G.-D."/>
        </authorList>
    </citation>
    <scope>NUCLEOTIDE SEQUENCE [LARGE SCALE GENOMIC DNA]</scope>
    <source>
        <strain evidence="3 4">DAU334</strain>
    </source>
</reference>
<dbReference type="SUPFAM" id="SSF52096">
    <property type="entry name" value="ClpP/crotonase"/>
    <property type="match status" value="1"/>
</dbReference>
<proteinExistence type="predicted"/>
<name>A0ABZ0JX09_9GAMM</name>
<keyword evidence="4" id="KW-1185">Reference proteome</keyword>
<dbReference type="Gene3D" id="3.30.750.170">
    <property type="match status" value="1"/>
</dbReference>
<dbReference type="Gene3D" id="3.90.226.10">
    <property type="entry name" value="2-enoyl-CoA Hydratase, Chain A, domain 1"/>
    <property type="match status" value="1"/>
</dbReference>
<feature type="domain" description="Tail specific protease" evidence="2">
    <location>
        <begin position="255"/>
        <end position="407"/>
    </location>
</feature>
<dbReference type="RefSeq" id="WP_310472345.1">
    <property type="nucleotide sequence ID" value="NZ_CP136522.1"/>
</dbReference>
<dbReference type="EMBL" id="CP136522">
    <property type="protein sequence ID" value="WOT04708.1"/>
    <property type="molecule type" value="Genomic_DNA"/>
</dbReference>
<dbReference type="PROSITE" id="PS51257">
    <property type="entry name" value="PROKAR_LIPOPROTEIN"/>
    <property type="match status" value="1"/>
</dbReference>
<evidence type="ECO:0000313" key="4">
    <source>
        <dbReference type="Proteomes" id="UP001529491"/>
    </source>
</evidence>
<feature type="signal peptide" evidence="1">
    <location>
        <begin position="1"/>
        <end position="19"/>
    </location>
</feature>
<dbReference type="InterPro" id="IPR036034">
    <property type="entry name" value="PDZ_sf"/>
</dbReference>